<protein>
    <submittedName>
        <fullName evidence="1">Gliding motility-associated C-terminal domain-containing protein</fullName>
    </submittedName>
</protein>
<reference evidence="2" key="1">
    <citation type="submission" date="2016-11" db="EMBL/GenBank/DDBJ databases">
        <authorList>
            <person name="Varghese N."/>
            <person name="Submissions S."/>
        </authorList>
    </citation>
    <scope>NUCLEOTIDE SEQUENCE [LARGE SCALE GENOMIC DNA]</scope>
    <source>
        <strain evidence="2">DSM 22623</strain>
    </source>
</reference>
<dbReference type="AlphaFoldDB" id="A0A1M6AQE7"/>
<keyword evidence="2" id="KW-1185">Reference proteome</keyword>
<dbReference type="Proteomes" id="UP000184432">
    <property type="component" value="Unassembled WGS sequence"/>
</dbReference>
<gene>
    <name evidence="1" type="ORF">SAMN04488508_101421</name>
</gene>
<dbReference type="EMBL" id="FQYP01000001">
    <property type="protein sequence ID" value="SHI38744.1"/>
    <property type="molecule type" value="Genomic_DNA"/>
</dbReference>
<accession>A0A1M6AQE7</accession>
<dbReference type="STRING" id="570521.SAMN04488508_101421"/>
<evidence type="ECO:0000313" key="1">
    <source>
        <dbReference type="EMBL" id="SHI38744.1"/>
    </source>
</evidence>
<dbReference type="Pfam" id="PF13585">
    <property type="entry name" value="CHU_C"/>
    <property type="match status" value="1"/>
</dbReference>
<proteinExistence type="predicted"/>
<evidence type="ECO:0000313" key="2">
    <source>
        <dbReference type="Proteomes" id="UP000184432"/>
    </source>
</evidence>
<sequence>MLTKCYNFVDLNQLILKHNKGELQYVFGKPIVKILLIGLLFFAQRSFSQCVNPGLITIEKCDMETIDFDMNGDPDGIINIYDETGTTPADGTWSISPRFSVAFDATTGNLSTWDLQFSTTATTPNNYFFELRNAVCGDVPIRTARLFLGPYSGVTLAPFGTLNVNVEACDNETFDLFNALTSDALNPPPHLNGEWIYNGSSPNFLSLSGSMFAARIPYQPGLPLVDQEVFEFTYRVPGLTPCDPSEETTVRISMIRQVDSGGSDTTEICESDVLAGVYDADIDLRDDQFLLGEDIEGYWSIADPTGQIADENDSMVNLRAVYEQIVDGGNNLRFGCETVDYTYNVDQRSGVCTDRNTSVSFTFYEQLRSFSQSAAAPRLCRNTSGSLNLFDLLEFTNEGGFDFTYDNSFYVNWRLVSGPSSLGLIEQPDLLIDFDTSIDYYLGTVNLSLAPPGVYTFEFGVTPDINCPSPDQICDPFITDPLDPTFSNNPCAILTTQVVIEVLAFDYAGEDTDDIDLCASLGQVDLISLLNTNGTDTVVDTGVWTDGSGATINNDFVFPDIAVSQVFNFTYTTTSSSGCVEQADLEFTVYAVPDAGENNEFRVCSDNLSLSLFDLLGGTPDTTGTWTGPFGYVSTDHLGTFDINDETLPILGPGNYTYTVPANPGCPDEDTAIVRIIVVEPQTIGNDRADSFCKIDGRVNLFTLLDRDTPRTGVFEDTDGTGALSPEGVLEFETLTNEIYNFRYVVTNAVPCDESSLNVAVQIVDLPEPNVPDQEFCILDAARLDDIEVDVLNFNWYTSLESDMPIIDNPILLDNQLLYIANVDVDNCESERVAVNINILNTGERSSSGELCTLDFQDGVSPNGDNQNDTFDLFIEDVYNIPEAFPDFDLKIYNRYGSLVYEGNRDTEEFRGESNTSVRLGDDLPSGTYFYIFTPNFENNLPIQGSFYLSR</sequence>
<organism evidence="1 2">
    <name type="scientific">Aquimarina spongiae</name>
    <dbReference type="NCBI Taxonomy" id="570521"/>
    <lineage>
        <taxon>Bacteria</taxon>
        <taxon>Pseudomonadati</taxon>
        <taxon>Bacteroidota</taxon>
        <taxon>Flavobacteriia</taxon>
        <taxon>Flavobacteriales</taxon>
        <taxon>Flavobacteriaceae</taxon>
        <taxon>Aquimarina</taxon>
    </lineage>
</organism>
<name>A0A1M6AQE7_9FLAO</name>